<sequence length="46" mass="5220">MEIWNGLTEERGKVHVKEAMRGNRSWEPDPLALFWHVPEASSAPGC</sequence>
<dbReference type="EMBL" id="CM017698">
    <property type="protein sequence ID" value="TYG96346.1"/>
    <property type="molecule type" value="Genomic_DNA"/>
</dbReference>
<gene>
    <name evidence="1" type="ORF">ES288_A11G343000v1</name>
</gene>
<dbReference type="Proteomes" id="UP000323506">
    <property type="component" value="Chromosome A11"/>
</dbReference>
<protein>
    <submittedName>
        <fullName evidence="1">Uncharacterized protein</fullName>
    </submittedName>
</protein>
<name>A0A5D2ERM3_GOSDA</name>
<accession>A0A5D2ERM3</accession>
<keyword evidence="2" id="KW-1185">Reference proteome</keyword>
<reference evidence="1 2" key="1">
    <citation type="submission" date="2019-06" db="EMBL/GenBank/DDBJ databases">
        <title>WGS assembly of Gossypium darwinii.</title>
        <authorList>
            <person name="Chen Z.J."/>
            <person name="Sreedasyam A."/>
            <person name="Ando A."/>
            <person name="Song Q."/>
            <person name="De L."/>
            <person name="Hulse-Kemp A."/>
            <person name="Ding M."/>
            <person name="Ye W."/>
            <person name="Kirkbride R."/>
            <person name="Jenkins J."/>
            <person name="Plott C."/>
            <person name="Lovell J."/>
            <person name="Lin Y.-M."/>
            <person name="Vaughn R."/>
            <person name="Liu B."/>
            <person name="Li W."/>
            <person name="Simpson S."/>
            <person name="Scheffler B."/>
            <person name="Saski C."/>
            <person name="Grover C."/>
            <person name="Hu G."/>
            <person name="Conover J."/>
            <person name="Carlson J."/>
            <person name="Shu S."/>
            <person name="Boston L."/>
            <person name="Williams M."/>
            <person name="Peterson D."/>
            <person name="Mcgee K."/>
            <person name="Jones D."/>
            <person name="Wendel J."/>
            <person name="Stelly D."/>
            <person name="Grimwood J."/>
            <person name="Schmutz J."/>
        </authorList>
    </citation>
    <scope>NUCLEOTIDE SEQUENCE [LARGE SCALE GENOMIC DNA]</scope>
    <source>
        <strain evidence="1">1808015.09</strain>
    </source>
</reference>
<proteinExistence type="predicted"/>
<dbReference type="AlphaFoldDB" id="A0A5D2ERM3"/>
<evidence type="ECO:0000313" key="2">
    <source>
        <dbReference type="Proteomes" id="UP000323506"/>
    </source>
</evidence>
<evidence type="ECO:0000313" key="1">
    <source>
        <dbReference type="EMBL" id="TYG96346.1"/>
    </source>
</evidence>
<organism evidence="1 2">
    <name type="scientific">Gossypium darwinii</name>
    <name type="common">Darwin's cotton</name>
    <name type="synonym">Gossypium barbadense var. darwinii</name>
    <dbReference type="NCBI Taxonomy" id="34276"/>
    <lineage>
        <taxon>Eukaryota</taxon>
        <taxon>Viridiplantae</taxon>
        <taxon>Streptophyta</taxon>
        <taxon>Embryophyta</taxon>
        <taxon>Tracheophyta</taxon>
        <taxon>Spermatophyta</taxon>
        <taxon>Magnoliopsida</taxon>
        <taxon>eudicotyledons</taxon>
        <taxon>Gunneridae</taxon>
        <taxon>Pentapetalae</taxon>
        <taxon>rosids</taxon>
        <taxon>malvids</taxon>
        <taxon>Malvales</taxon>
        <taxon>Malvaceae</taxon>
        <taxon>Malvoideae</taxon>
        <taxon>Gossypium</taxon>
    </lineage>
</organism>